<sequence>MTTTNGKTEAGNATAGNGRAAGNRIQAVKPRNVKARKRPAKKPAGKKPHPALAWANDPVERSKTMQCNELRGCMHMILSLAGSVRLLPCTMLGSPLKLDGGFLRACEFFAHGIDLQVSEFFKAIRELETANGVESGYGR</sequence>
<dbReference type="KEGG" id="ftj:FTUN_0452"/>
<feature type="compositionally biased region" description="Basic residues" evidence="1">
    <location>
        <begin position="31"/>
        <end position="49"/>
    </location>
</feature>
<dbReference type="RefSeq" id="WP_171469250.1">
    <property type="nucleotide sequence ID" value="NZ_CP053452.2"/>
</dbReference>
<reference evidence="3" key="1">
    <citation type="submission" date="2020-05" db="EMBL/GenBank/DDBJ databases">
        <title>Frigoriglobus tundricola gen. nov., sp. nov., a psychrotolerant cellulolytic planctomycete of the family Gemmataceae with two divergent copies of 16S rRNA gene.</title>
        <authorList>
            <person name="Kulichevskaya I.S."/>
            <person name="Ivanova A.A."/>
            <person name="Naumoff D.G."/>
            <person name="Beletsky A.V."/>
            <person name="Rijpstra W.I.C."/>
            <person name="Sinninghe Damste J.S."/>
            <person name="Mardanov A.V."/>
            <person name="Ravin N.V."/>
            <person name="Dedysh S.N."/>
        </authorList>
    </citation>
    <scope>NUCLEOTIDE SEQUENCE [LARGE SCALE GENOMIC DNA]</scope>
    <source>
        <strain evidence="3">PL17</strain>
    </source>
</reference>
<evidence type="ECO:0000313" key="3">
    <source>
        <dbReference type="Proteomes" id="UP000503447"/>
    </source>
</evidence>
<dbReference type="EMBL" id="CP053452">
    <property type="protein sequence ID" value="QJW92954.1"/>
    <property type="molecule type" value="Genomic_DNA"/>
</dbReference>
<protein>
    <submittedName>
        <fullName evidence="2">Uncharacterized protein</fullName>
    </submittedName>
</protein>
<organism evidence="2 3">
    <name type="scientific">Frigoriglobus tundricola</name>
    <dbReference type="NCBI Taxonomy" id="2774151"/>
    <lineage>
        <taxon>Bacteria</taxon>
        <taxon>Pseudomonadati</taxon>
        <taxon>Planctomycetota</taxon>
        <taxon>Planctomycetia</taxon>
        <taxon>Gemmatales</taxon>
        <taxon>Gemmataceae</taxon>
        <taxon>Frigoriglobus</taxon>
    </lineage>
</organism>
<name>A0A6M5YHC5_9BACT</name>
<dbReference type="Proteomes" id="UP000503447">
    <property type="component" value="Chromosome"/>
</dbReference>
<accession>A0A6M5YHC5</accession>
<gene>
    <name evidence="2" type="ORF">FTUN_0452</name>
</gene>
<keyword evidence="3" id="KW-1185">Reference proteome</keyword>
<feature type="region of interest" description="Disordered" evidence="1">
    <location>
        <begin position="1"/>
        <end position="57"/>
    </location>
</feature>
<feature type="compositionally biased region" description="Low complexity" evidence="1">
    <location>
        <begin position="1"/>
        <end position="30"/>
    </location>
</feature>
<evidence type="ECO:0000256" key="1">
    <source>
        <dbReference type="SAM" id="MobiDB-lite"/>
    </source>
</evidence>
<proteinExistence type="predicted"/>
<dbReference type="AlphaFoldDB" id="A0A6M5YHC5"/>
<evidence type="ECO:0000313" key="2">
    <source>
        <dbReference type="EMBL" id="QJW92954.1"/>
    </source>
</evidence>